<evidence type="ECO:0000256" key="1">
    <source>
        <dbReference type="SAM" id="MobiDB-lite"/>
    </source>
</evidence>
<accession>A0A9J6AKV8</accession>
<dbReference type="PANTHER" id="PTHR36897">
    <property type="entry name" value="OS10G0351100-LIKE PROTEIN"/>
    <property type="match status" value="1"/>
</dbReference>
<proteinExistence type="predicted"/>
<name>A0A9J6AKV8_SOLCO</name>
<dbReference type="PANTHER" id="PTHR36897:SF2">
    <property type="entry name" value="OS10G0350800 PROTEIN"/>
    <property type="match status" value="1"/>
</dbReference>
<dbReference type="Proteomes" id="UP000824120">
    <property type="component" value="Chromosome 2"/>
</dbReference>
<dbReference type="EMBL" id="JACXVP010000002">
    <property type="protein sequence ID" value="KAG5625269.1"/>
    <property type="molecule type" value="Genomic_DNA"/>
</dbReference>
<dbReference type="OrthoDB" id="445361at2759"/>
<keyword evidence="3" id="KW-1185">Reference proteome</keyword>
<gene>
    <name evidence="2" type="ORF">H5410_010487</name>
</gene>
<evidence type="ECO:0000313" key="2">
    <source>
        <dbReference type="EMBL" id="KAG5625269.1"/>
    </source>
</evidence>
<reference evidence="2 3" key="1">
    <citation type="submission" date="2020-09" db="EMBL/GenBank/DDBJ databases">
        <title>De no assembly of potato wild relative species, Solanum commersonii.</title>
        <authorList>
            <person name="Cho K."/>
        </authorList>
    </citation>
    <scope>NUCLEOTIDE SEQUENCE [LARGE SCALE GENOMIC DNA]</scope>
    <source>
        <strain evidence="2">LZ3.2</strain>
        <tissue evidence="2">Leaf</tissue>
    </source>
</reference>
<comment type="caution">
    <text evidence="2">The sequence shown here is derived from an EMBL/GenBank/DDBJ whole genome shotgun (WGS) entry which is preliminary data.</text>
</comment>
<protein>
    <submittedName>
        <fullName evidence="2">Uncharacterized protein</fullName>
    </submittedName>
</protein>
<organism evidence="2 3">
    <name type="scientific">Solanum commersonii</name>
    <name type="common">Commerson's wild potato</name>
    <name type="synonym">Commerson's nightshade</name>
    <dbReference type="NCBI Taxonomy" id="4109"/>
    <lineage>
        <taxon>Eukaryota</taxon>
        <taxon>Viridiplantae</taxon>
        <taxon>Streptophyta</taxon>
        <taxon>Embryophyta</taxon>
        <taxon>Tracheophyta</taxon>
        <taxon>Spermatophyta</taxon>
        <taxon>Magnoliopsida</taxon>
        <taxon>eudicotyledons</taxon>
        <taxon>Gunneridae</taxon>
        <taxon>Pentapetalae</taxon>
        <taxon>asterids</taxon>
        <taxon>lamiids</taxon>
        <taxon>Solanales</taxon>
        <taxon>Solanaceae</taxon>
        <taxon>Solanoideae</taxon>
        <taxon>Solaneae</taxon>
        <taxon>Solanum</taxon>
    </lineage>
</organism>
<feature type="region of interest" description="Disordered" evidence="1">
    <location>
        <begin position="83"/>
        <end position="102"/>
    </location>
</feature>
<sequence length="271" mass="30653">MNNYGSINWKDSSVQSRNKESKNVYFVRHSTISYPLIFTTMSSYPCTKCPISIKNSTTQFPHPRTPTKQKISYPKSLISQISLSGSSSQSHQKIRTNSVKSEDNFPTMSEIMEASRSQNLDLQLKTLGPFFRITAKSLKTQRDLGKAEGLIRVWFQGKILHLDSIRLQRETLGMEKSIFGIGLFIGAVAIRHGYDSGCTKAELLAIYDTELYHTKLVKFYTRIGFKTVHQVNGESLGDVGHMLVWGGVGTRMDAEIEDLLVKWCTRFKPKS</sequence>
<evidence type="ECO:0000313" key="3">
    <source>
        <dbReference type="Proteomes" id="UP000824120"/>
    </source>
</evidence>
<dbReference type="AlphaFoldDB" id="A0A9J6AKV8"/>